<evidence type="ECO:0000313" key="3">
    <source>
        <dbReference type="EMBL" id="CAI8024110.1"/>
    </source>
</evidence>
<feature type="transmembrane region" description="Helical" evidence="1">
    <location>
        <begin position="51"/>
        <end position="77"/>
    </location>
</feature>
<organism evidence="3 4">
    <name type="scientific">Geodia barretti</name>
    <name type="common">Barrett's horny sponge</name>
    <dbReference type="NCBI Taxonomy" id="519541"/>
    <lineage>
        <taxon>Eukaryota</taxon>
        <taxon>Metazoa</taxon>
        <taxon>Porifera</taxon>
        <taxon>Demospongiae</taxon>
        <taxon>Heteroscleromorpha</taxon>
        <taxon>Tetractinellida</taxon>
        <taxon>Astrophorina</taxon>
        <taxon>Geodiidae</taxon>
        <taxon>Geodia</taxon>
    </lineage>
</organism>
<dbReference type="PANTHER" id="PTHR46957">
    <property type="entry name" value="CYTOKINE RECEPTOR"/>
    <property type="match status" value="1"/>
</dbReference>
<gene>
    <name evidence="3" type="ORF">GBAR_LOCUS14039</name>
</gene>
<dbReference type="InterPro" id="IPR050713">
    <property type="entry name" value="RTP_Phos/Ushers"/>
</dbReference>
<accession>A0AA35S613</accession>
<keyword evidence="1" id="KW-0812">Transmembrane</keyword>
<dbReference type="AlphaFoldDB" id="A0AA35S613"/>
<proteinExistence type="predicted"/>
<dbReference type="PANTHER" id="PTHR46957:SF3">
    <property type="entry name" value="CYTOKINE RECEPTOR"/>
    <property type="match status" value="1"/>
</dbReference>
<dbReference type="Proteomes" id="UP001174909">
    <property type="component" value="Unassembled WGS sequence"/>
</dbReference>
<comment type="caution">
    <text evidence="3">The sequence shown here is derived from an EMBL/GenBank/DDBJ whole genome shotgun (WGS) entry which is preliminary data.</text>
</comment>
<dbReference type="InterPro" id="IPR029021">
    <property type="entry name" value="Prot-tyrosine_phosphatase-like"/>
</dbReference>
<name>A0AA35S613_GEOBA</name>
<protein>
    <submittedName>
        <fullName evidence="3">Tyrosine-protein phosphatase Lar</fullName>
    </submittedName>
</protein>
<dbReference type="Pfam" id="PF00102">
    <property type="entry name" value="Y_phosphatase"/>
    <property type="match status" value="1"/>
</dbReference>
<keyword evidence="4" id="KW-1185">Reference proteome</keyword>
<dbReference type="Gene3D" id="3.90.190.10">
    <property type="entry name" value="Protein tyrosine phosphatase superfamily"/>
    <property type="match status" value="1"/>
</dbReference>
<dbReference type="GO" id="GO:0004725">
    <property type="term" value="F:protein tyrosine phosphatase activity"/>
    <property type="evidence" value="ECO:0007669"/>
    <property type="project" value="InterPro"/>
</dbReference>
<dbReference type="SUPFAM" id="SSF52799">
    <property type="entry name" value="(Phosphotyrosine protein) phosphatases II"/>
    <property type="match status" value="1"/>
</dbReference>
<dbReference type="GO" id="GO:0016020">
    <property type="term" value="C:membrane"/>
    <property type="evidence" value="ECO:0007669"/>
    <property type="project" value="UniProtKB-SubCell"/>
</dbReference>
<evidence type="ECO:0000259" key="2">
    <source>
        <dbReference type="Pfam" id="PF00102"/>
    </source>
</evidence>
<feature type="domain" description="Tyrosine-protein phosphatase" evidence="2">
    <location>
        <begin position="189"/>
        <end position="225"/>
    </location>
</feature>
<keyword evidence="1" id="KW-1133">Transmembrane helix</keyword>
<sequence>ALATNFTTESNLEEATEFIFSVRAYTRVGPGNATSLTVATLSAVSSTATSYLLHITISSIATVFVLMLSIVVLGCIIRRKKNIPKIEAHNPLEHIYETDSNQVTTTIPLETVSVGTYASDEGHKSEEAVMSSKGKENAPLPSQYTAEFEDHVSRCHSKQDKKFKEQFALIQEYDPDFPKSIGTSQNFRKLNRFGNITVYDYNRVILRSIDRYSERDFINASYIDVSLLPICVHNSMYNYYYTHTPAYSFVTHKLYAIKRYTWLHDLLFVVGMQEASIYS</sequence>
<dbReference type="InterPro" id="IPR000242">
    <property type="entry name" value="PTP_cat"/>
</dbReference>
<evidence type="ECO:0000313" key="4">
    <source>
        <dbReference type="Proteomes" id="UP001174909"/>
    </source>
</evidence>
<keyword evidence="1" id="KW-0472">Membrane</keyword>
<dbReference type="EMBL" id="CASHTH010002054">
    <property type="protein sequence ID" value="CAI8024110.1"/>
    <property type="molecule type" value="Genomic_DNA"/>
</dbReference>
<feature type="non-terminal residue" evidence="3">
    <location>
        <position position="1"/>
    </location>
</feature>
<evidence type="ECO:0000256" key="1">
    <source>
        <dbReference type="SAM" id="Phobius"/>
    </source>
</evidence>
<reference evidence="3" key="1">
    <citation type="submission" date="2023-03" db="EMBL/GenBank/DDBJ databases">
        <authorList>
            <person name="Steffen K."/>
            <person name="Cardenas P."/>
        </authorList>
    </citation>
    <scope>NUCLEOTIDE SEQUENCE</scope>
</reference>